<dbReference type="SUPFAM" id="SSF74650">
    <property type="entry name" value="Galactose mutarotase-like"/>
    <property type="match status" value="1"/>
</dbReference>
<dbReference type="SUPFAM" id="SSF88688">
    <property type="entry name" value="Families 57/38 glycoside transferase middle domain"/>
    <property type="match status" value="1"/>
</dbReference>
<dbReference type="SMART" id="SM00872">
    <property type="entry name" value="Alpha-mann_mid"/>
    <property type="match status" value="1"/>
</dbReference>
<dbReference type="InterPro" id="IPR041147">
    <property type="entry name" value="GH38_C"/>
</dbReference>
<comment type="similarity">
    <text evidence="2">Belongs to the glycosyl hydrolase 38 family.</text>
</comment>
<dbReference type="InterPro" id="IPR011013">
    <property type="entry name" value="Gal_mutarotase_sf_dom"/>
</dbReference>
<dbReference type="GO" id="GO:0046872">
    <property type="term" value="F:metal ion binding"/>
    <property type="evidence" value="ECO:0007669"/>
    <property type="project" value="UniProtKB-KW"/>
</dbReference>
<dbReference type="FunFam" id="2.70.98.30:FF:000001">
    <property type="entry name" value="alpha-mannosidase 2C1 isoform X2"/>
    <property type="match status" value="1"/>
</dbReference>
<dbReference type="InterPro" id="IPR015341">
    <property type="entry name" value="Glyco_hydro_38_cen"/>
</dbReference>
<dbReference type="EMBL" id="KV454292">
    <property type="protein sequence ID" value="ODQ74301.1"/>
    <property type="molecule type" value="Genomic_DNA"/>
</dbReference>
<evidence type="ECO:0000259" key="9">
    <source>
        <dbReference type="SMART" id="SM00872"/>
    </source>
</evidence>
<keyword evidence="4" id="KW-0479">Metal-binding</keyword>
<dbReference type="InterPro" id="IPR011330">
    <property type="entry name" value="Glyco_hydro/deAcase_b/a-brl"/>
</dbReference>
<reference evidence="10 11" key="1">
    <citation type="journal article" date="2016" name="Proc. Natl. Acad. Sci. U.S.A.">
        <title>Comparative genomics of biotechnologically important yeasts.</title>
        <authorList>
            <person name="Riley R."/>
            <person name="Haridas S."/>
            <person name="Wolfe K.H."/>
            <person name="Lopes M.R."/>
            <person name="Hittinger C.T."/>
            <person name="Goeker M."/>
            <person name="Salamov A.A."/>
            <person name="Wisecaver J.H."/>
            <person name="Long T.M."/>
            <person name="Calvey C.H."/>
            <person name="Aerts A.L."/>
            <person name="Barry K.W."/>
            <person name="Choi C."/>
            <person name="Clum A."/>
            <person name="Coughlan A.Y."/>
            <person name="Deshpande S."/>
            <person name="Douglass A.P."/>
            <person name="Hanson S.J."/>
            <person name="Klenk H.-P."/>
            <person name="LaButti K.M."/>
            <person name="Lapidus A."/>
            <person name="Lindquist E.A."/>
            <person name="Lipzen A.M."/>
            <person name="Meier-Kolthoff J.P."/>
            <person name="Ohm R.A."/>
            <person name="Otillar R.P."/>
            <person name="Pangilinan J.L."/>
            <person name="Peng Y."/>
            <person name="Rokas A."/>
            <person name="Rosa C.A."/>
            <person name="Scheuner C."/>
            <person name="Sibirny A.A."/>
            <person name="Slot J.C."/>
            <person name="Stielow J.B."/>
            <person name="Sun H."/>
            <person name="Kurtzman C.P."/>
            <person name="Blackwell M."/>
            <person name="Grigoriev I.V."/>
            <person name="Jeffries T.W."/>
        </authorList>
    </citation>
    <scope>NUCLEOTIDE SEQUENCE [LARGE SCALE GENOMIC DNA]</scope>
    <source>
        <strain evidence="10 11">NRRL Y-11557</strain>
    </source>
</reference>
<accession>A0A1E3Q9E2</accession>
<dbReference type="InterPro" id="IPR011682">
    <property type="entry name" value="Glyco_hydro_38_C"/>
</dbReference>
<sequence>MPSQSYPQLNNRPVAKKVRDIYKERINQFISDGPYKLFNLPAVLDDARVSDEEYVRLEVYSVPDLQRPHFKEAIKGKFRPARKGEAFGPSWSTHWFRIHVRVPRKDVWLNNKQLEFHWENHNEGLVYNTEGLPLQGLTGDDERPLWPIPNEWKDGEWHTFYIEASCNGMFGNGDRDQIQPPDPNRWFALSNADLVAPCHDARALYLDFGIIADAARQLDQDSWESNVALKVCNDVMNAFDPEDKRTLKKCRDITKSYLGEAIDSPDVYESGQKTFVYAIGHCHIDTAWLWPYAETRRKTARSWASQIALIRQFPEHRFACSQAQQYKWLKEEYPDLFEEIKKEVKNGKFNFIGGSWVENDTNMPSGEALVRQMLLGQRFFESNFGERSVTYWLPDTFGYSPQVPQVCRGAGMSRFLTQKLSWNNINNFPNSTFNWVALDGSQVLCHMPPANTYTSRVEFSEVSNSLRNHKNLEHDQTGLLVFGIGDGGGGPTAPMLEKLRRYRGLSDTVGLLPRVKMGHTADEYFDQLEKSTAGGKDLVTWVGELYFELHRGTYTTQSDIKKGNRHSEILLHDIEYLSTLATMHNSHFKYPKERIDDLWEIVCLNQFHDVLPGSAIEMVYDDAKELYAEVAEKGARLVKEAADALGLSEEPTTQSELVAVSTLPWSRQEIMALPRSAVADGKWFSQKTADGTEYQYVVMETTGSGLLKPVQGVRPTAETAATVNEIKPGVFVLENKKLKVTIEGGVITSLWDKVEDREVLVDGGKANQFVIFDDKPLYFQAWDTEVYSLDQRRYLSGAKVHIGESGPLRSSVIVELKISDNSWLKSTISIDACIPPTASVKSAEPVTTLSYVDITTEVEWRENHKFLKVEFPVDVHSDVASYETQFGLIKRPTHFNTSWDVAKFEVCCHKWADLSEATYGVTIMNDSKYGFATHGNIQRLSLLRSPKAPDGHADMGHHFIKYAILPHKGSINSEIVRASYNYNYPVRTYFAPKKAIQSADDILSSVSIDNNTNIILSNIKRGEDDEDTSRGDLPIKPGKSIYLRVYDSIGGRTKATISTTLPVKKVYWSNLLEDEQGEIEFETVEINKKNVHKIPISLRAFEVSTVKIQLA</sequence>
<feature type="domain" description="Glycoside hydrolase family 38 central" evidence="9">
    <location>
        <begin position="548"/>
        <end position="627"/>
    </location>
</feature>
<comment type="function">
    <text evidence="7">Degrades free oligosaccharides in the vacuole.</text>
</comment>
<dbReference type="GO" id="GO:0000329">
    <property type="term" value="C:fungal-type vacuole membrane"/>
    <property type="evidence" value="ECO:0007669"/>
    <property type="project" value="TreeGrafter"/>
</dbReference>
<dbReference type="STRING" id="675824.A0A1E3Q9E2"/>
<dbReference type="Gene3D" id="3.20.110.10">
    <property type="entry name" value="Glycoside hydrolase 38, N terminal domain"/>
    <property type="match status" value="1"/>
</dbReference>
<keyword evidence="11" id="KW-1185">Reference proteome</keyword>
<keyword evidence="5" id="KW-0378">Hydrolase</keyword>
<dbReference type="AlphaFoldDB" id="A0A1E3Q9E2"/>
<dbReference type="Pfam" id="PF01074">
    <property type="entry name" value="Glyco_hydro_38N"/>
    <property type="match status" value="1"/>
</dbReference>
<evidence type="ECO:0000256" key="8">
    <source>
        <dbReference type="ARBA" id="ARBA00071615"/>
    </source>
</evidence>
<evidence type="ECO:0000256" key="7">
    <source>
        <dbReference type="ARBA" id="ARBA00054985"/>
    </source>
</evidence>
<dbReference type="InterPro" id="IPR000602">
    <property type="entry name" value="Glyco_hydro_38_N"/>
</dbReference>
<evidence type="ECO:0000256" key="2">
    <source>
        <dbReference type="ARBA" id="ARBA00009792"/>
    </source>
</evidence>
<evidence type="ECO:0000313" key="10">
    <source>
        <dbReference type="EMBL" id="ODQ74301.1"/>
    </source>
</evidence>
<dbReference type="FunFam" id="3.20.110.10:FF:000002">
    <property type="entry name" value="alpha-mannosidase 2C1 isoform X1"/>
    <property type="match status" value="1"/>
</dbReference>
<evidence type="ECO:0000256" key="6">
    <source>
        <dbReference type="ARBA" id="ARBA00023295"/>
    </source>
</evidence>
<dbReference type="PANTHER" id="PTHR46017:SF1">
    <property type="entry name" value="ALPHA-MANNOSIDASE 2C1"/>
    <property type="match status" value="1"/>
</dbReference>
<dbReference type="OrthoDB" id="10261055at2759"/>
<dbReference type="SUPFAM" id="SSF88713">
    <property type="entry name" value="Glycoside hydrolase/deacetylase"/>
    <property type="match status" value="1"/>
</dbReference>
<evidence type="ECO:0000256" key="5">
    <source>
        <dbReference type="ARBA" id="ARBA00022801"/>
    </source>
</evidence>
<evidence type="ECO:0000256" key="1">
    <source>
        <dbReference type="ARBA" id="ARBA00000365"/>
    </source>
</evidence>
<organism evidence="10 11">
    <name type="scientific">Lipomyces starkeyi NRRL Y-11557</name>
    <dbReference type="NCBI Taxonomy" id="675824"/>
    <lineage>
        <taxon>Eukaryota</taxon>
        <taxon>Fungi</taxon>
        <taxon>Dikarya</taxon>
        <taxon>Ascomycota</taxon>
        <taxon>Saccharomycotina</taxon>
        <taxon>Lipomycetes</taxon>
        <taxon>Lipomycetales</taxon>
        <taxon>Lipomycetaceae</taxon>
        <taxon>Lipomyces</taxon>
    </lineage>
</organism>
<name>A0A1E3Q9E2_LIPST</name>
<dbReference type="GO" id="GO:0004559">
    <property type="term" value="F:alpha-mannosidase activity"/>
    <property type="evidence" value="ECO:0007669"/>
    <property type="project" value="UniProtKB-EC"/>
</dbReference>
<evidence type="ECO:0000256" key="3">
    <source>
        <dbReference type="ARBA" id="ARBA00012752"/>
    </source>
</evidence>
<proteinExistence type="inferred from homology"/>
<dbReference type="InterPro" id="IPR037094">
    <property type="entry name" value="Glyco_hydro_38_cen_sf"/>
</dbReference>
<dbReference type="InterPro" id="IPR028995">
    <property type="entry name" value="Glyco_hydro_57/38_cen_sf"/>
</dbReference>
<comment type="catalytic activity">
    <reaction evidence="1">
        <text>Hydrolysis of terminal, non-reducing alpha-D-mannose residues in alpha-D-mannosides.</text>
        <dbReference type="EC" id="3.2.1.24"/>
    </reaction>
</comment>
<dbReference type="InterPro" id="IPR027291">
    <property type="entry name" value="Glyco_hydro_38_N_sf"/>
</dbReference>
<dbReference type="EC" id="3.2.1.24" evidence="3"/>
<dbReference type="Gene3D" id="1.20.1270.50">
    <property type="entry name" value="Glycoside hydrolase family 38, central domain"/>
    <property type="match status" value="1"/>
</dbReference>
<evidence type="ECO:0000256" key="4">
    <source>
        <dbReference type="ARBA" id="ARBA00022723"/>
    </source>
</evidence>
<dbReference type="Pfam" id="PF09261">
    <property type="entry name" value="Alpha-mann_mid"/>
    <property type="match status" value="1"/>
</dbReference>
<dbReference type="Gene3D" id="2.70.98.30">
    <property type="entry name" value="Golgi alpha-mannosidase II, domain 4"/>
    <property type="match status" value="1"/>
</dbReference>
<dbReference type="GO" id="GO:0009313">
    <property type="term" value="P:oligosaccharide catabolic process"/>
    <property type="evidence" value="ECO:0007669"/>
    <property type="project" value="TreeGrafter"/>
</dbReference>
<dbReference type="Pfam" id="PF07748">
    <property type="entry name" value="Glyco_hydro_38C"/>
    <property type="match status" value="1"/>
</dbReference>
<dbReference type="Pfam" id="PF17677">
    <property type="entry name" value="Glyco_hydro38C2"/>
    <property type="match status" value="1"/>
</dbReference>
<dbReference type="Pfam" id="PF22907">
    <property type="entry name" value="Ams1-like_1st"/>
    <property type="match status" value="1"/>
</dbReference>
<dbReference type="InterPro" id="IPR054723">
    <property type="entry name" value="Ams1-like_N"/>
</dbReference>
<protein>
    <recommendedName>
        <fullName evidence="8">Alpha-mannosidase</fullName>
        <ecNumber evidence="3">3.2.1.24</ecNumber>
    </recommendedName>
</protein>
<dbReference type="GO" id="GO:0006013">
    <property type="term" value="P:mannose metabolic process"/>
    <property type="evidence" value="ECO:0007669"/>
    <property type="project" value="InterPro"/>
</dbReference>
<keyword evidence="6" id="KW-0326">Glycosidase</keyword>
<evidence type="ECO:0000313" key="11">
    <source>
        <dbReference type="Proteomes" id="UP000094385"/>
    </source>
</evidence>
<gene>
    <name evidence="10" type="ORF">LIPSTDRAFT_2294</name>
</gene>
<dbReference type="Proteomes" id="UP000094385">
    <property type="component" value="Unassembled WGS sequence"/>
</dbReference>
<dbReference type="PANTHER" id="PTHR46017">
    <property type="entry name" value="ALPHA-MANNOSIDASE 2C1"/>
    <property type="match status" value="1"/>
</dbReference>
<dbReference type="FunFam" id="1.20.1270.50:FF:000004">
    <property type="entry name" value="alpha-mannosidase 2C1 isoform X1"/>
    <property type="match status" value="1"/>
</dbReference>
<dbReference type="GO" id="GO:0030246">
    <property type="term" value="F:carbohydrate binding"/>
    <property type="evidence" value="ECO:0007669"/>
    <property type="project" value="InterPro"/>
</dbReference>